<dbReference type="Proteomes" id="UP001162992">
    <property type="component" value="Chromosome 1"/>
</dbReference>
<comment type="caution">
    <text evidence="1">The sequence shown here is derived from an EMBL/GenBank/DDBJ whole genome shotgun (WGS) entry which is preliminary data.</text>
</comment>
<evidence type="ECO:0000313" key="1">
    <source>
        <dbReference type="EMBL" id="KAJ7571756.1"/>
    </source>
</evidence>
<sequence length="245" mass="27984">MELVRKKLKRSTFDYADMGEEEKGHLPCLEGLNGKGWSGDKQIDKKVFNFANIDSGCGDLKSTHDNDYLQRFEVEPLSKGKEPKRETPRVKVESSSKMKIECQMQEKKVAGAVVEASNCQMGESWTNFHFPSLDLVASIKEMARERMISSANESFADILRWRALRAIGIVAEEFVKDQMELLDPCLPCDNYECYENVQHESLSSYGKITEEKVKACKQDISTFQKNGNEEVLQPKHENRKREDSS</sequence>
<name>A0ACC2EZ90_DIPCM</name>
<reference evidence="2" key="1">
    <citation type="journal article" date="2024" name="Proc. Natl. Acad. Sci. U.S.A.">
        <title>Extraordinary preservation of gene collinearity over three hundred million years revealed in homosporous lycophytes.</title>
        <authorList>
            <person name="Li C."/>
            <person name="Wickell D."/>
            <person name="Kuo L.Y."/>
            <person name="Chen X."/>
            <person name="Nie B."/>
            <person name="Liao X."/>
            <person name="Peng D."/>
            <person name="Ji J."/>
            <person name="Jenkins J."/>
            <person name="Williams M."/>
            <person name="Shu S."/>
            <person name="Plott C."/>
            <person name="Barry K."/>
            <person name="Rajasekar S."/>
            <person name="Grimwood J."/>
            <person name="Han X."/>
            <person name="Sun S."/>
            <person name="Hou Z."/>
            <person name="He W."/>
            <person name="Dai G."/>
            <person name="Sun C."/>
            <person name="Schmutz J."/>
            <person name="Leebens-Mack J.H."/>
            <person name="Li F.W."/>
            <person name="Wang L."/>
        </authorList>
    </citation>
    <scope>NUCLEOTIDE SEQUENCE [LARGE SCALE GENOMIC DNA]</scope>
    <source>
        <strain evidence="2">cv. PW_Plant_1</strain>
    </source>
</reference>
<proteinExistence type="predicted"/>
<protein>
    <submittedName>
        <fullName evidence="1">Uncharacterized protein</fullName>
    </submittedName>
</protein>
<accession>A0ACC2EZ90</accession>
<dbReference type="EMBL" id="CM055092">
    <property type="protein sequence ID" value="KAJ7571756.1"/>
    <property type="molecule type" value="Genomic_DNA"/>
</dbReference>
<organism evidence="1 2">
    <name type="scientific">Diphasiastrum complanatum</name>
    <name type="common">Issler's clubmoss</name>
    <name type="synonym">Lycopodium complanatum</name>
    <dbReference type="NCBI Taxonomy" id="34168"/>
    <lineage>
        <taxon>Eukaryota</taxon>
        <taxon>Viridiplantae</taxon>
        <taxon>Streptophyta</taxon>
        <taxon>Embryophyta</taxon>
        <taxon>Tracheophyta</taxon>
        <taxon>Lycopodiopsida</taxon>
        <taxon>Lycopodiales</taxon>
        <taxon>Lycopodiaceae</taxon>
        <taxon>Lycopodioideae</taxon>
        <taxon>Diphasiastrum</taxon>
    </lineage>
</organism>
<keyword evidence="2" id="KW-1185">Reference proteome</keyword>
<gene>
    <name evidence="1" type="ORF">O6H91_01G175700</name>
</gene>
<evidence type="ECO:0000313" key="2">
    <source>
        <dbReference type="Proteomes" id="UP001162992"/>
    </source>
</evidence>